<evidence type="ECO:0000313" key="2">
    <source>
        <dbReference type="Proteomes" id="UP001447188"/>
    </source>
</evidence>
<proteinExistence type="predicted"/>
<sequence length="91" mass="10350">MSDNTSSDDGMVDGDCWLGQYKRPDGTLGRIDHWKNVLLEAIKAKLKELRWDGSIKKDKDKSSAMLEVYFDLAKITADKTDVGKNRCRRTV</sequence>
<dbReference type="Proteomes" id="UP001447188">
    <property type="component" value="Unassembled WGS sequence"/>
</dbReference>
<gene>
    <name evidence="1" type="ORF">Q9L58_006980</name>
</gene>
<organism evidence="1 2">
    <name type="scientific">Discina gigas</name>
    <dbReference type="NCBI Taxonomy" id="1032678"/>
    <lineage>
        <taxon>Eukaryota</taxon>
        <taxon>Fungi</taxon>
        <taxon>Dikarya</taxon>
        <taxon>Ascomycota</taxon>
        <taxon>Pezizomycotina</taxon>
        <taxon>Pezizomycetes</taxon>
        <taxon>Pezizales</taxon>
        <taxon>Discinaceae</taxon>
        <taxon>Discina</taxon>
    </lineage>
</organism>
<accession>A0ABR3GDQ8</accession>
<reference evidence="1 2" key="1">
    <citation type="submission" date="2024-02" db="EMBL/GenBank/DDBJ databases">
        <title>Discinaceae phylogenomics.</title>
        <authorList>
            <person name="Dirks A.C."/>
            <person name="James T.Y."/>
        </authorList>
    </citation>
    <scope>NUCLEOTIDE SEQUENCE [LARGE SCALE GENOMIC DNA]</scope>
    <source>
        <strain evidence="1 2">ACD0624</strain>
    </source>
</reference>
<keyword evidence="2" id="KW-1185">Reference proteome</keyword>
<dbReference type="EMBL" id="JBBBZM010000104">
    <property type="protein sequence ID" value="KAL0634101.1"/>
    <property type="molecule type" value="Genomic_DNA"/>
</dbReference>
<name>A0ABR3GDQ8_9PEZI</name>
<protein>
    <submittedName>
        <fullName evidence="1">Uncharacterized protein</fullName>
    </submittedName>
</protein>
<evidence type="ECO:0000313" key="1">
    <source>
        <dbReference type="EMBL" id="KAL0634101.1"/>
    </source>
</evidence>
<comment type="caution">
    <text evidence="1">The sequence shown here is derived from an EMBL/GenBank/DDBJ whole genome shotgun (WGS) entry which is preliminary data.</text>
</comment>